<dbReference type="Gene3D" id="3.30.2290.10">
    <property type="entry name" value="PmbA/TldD superfamily"/>
    <property type="match status" value="1"/>
</dbReference>
<dbReference type="InterPro" id="IPR045570">
    <property type="entry name" value="Metalloprtase-TldD/E_cen_dom"/>
</dbReference>
<organism evidence="5 6">
    <name type="scientific">Oxalicibacterium flavum</name>
    <dbReference type="NCBI Taxonomy" id="179467"/>
    <lineage>
        <taxon>Bacteria</taxon>
        <taxon>Pseudomonadati</taxon>
        <taxon>Pseudomonadota</taxon>
        <taxon>Betaproteobacteria</taxon>
        <taxon>Burkholderiales</taxon>
        <taxon>Oxalobacteraceae</taxon>
        <taxon>Oxalicibacterium</taxon>
    </lineage>
</organism>
<comment type="caution">
    <text evidence="5">The sequence shown here is derived from an EMBL/GenBank/DDBJ whole genome shotgun (WGS) entry which is preliminary data.</text>
</comment>
<dbReference type="SUPFAM" id="SSF111283">
    <property type="entry name" value="Putative modulator of DNA gyrase, PmbA/TldD"/>
    <property type="match status" value="1"/>
</dbReference>
<gene>
    <name evidence="5" type="primary">pmbA</name>
    <name evidence="5" type="ORF">GCM10007205_00100</name>
</gene>
<evidence type="ECO:0000259" key="3">
    <source>
        <dbReference type="Pfam" id="PF19289"/>
    </source>
</evidence>
<dbReference type="Proteomes" id="UP000620266">
    <property type="component" value="Unassembled WGS sequence"/>
</dbReference>
<dbReference type="PANTHER" id="PTHR43421:SF1">
    <property type="entry name" value="METALLOPROTEASE PMBA"/>
    <property type="match status" value="1"/>
</dbReference>
<evidence type="ECO:0000259" key="4">
    <source>
        <dbReference type="Pfam" id="PF19290"/>
    </source>
</evidence>
<reference evidence="5" key="1">
    <citation type="journal article" date="2014" name="Int. J. Syst. Evol. Microbiol.">
        <title>Complete genome sequence of Corynebacterium casei LMG S-19264T (=DSM 44701T), isolated from a smear-ripened cheese.</title>
        <authorList>
            <consortium name="US DOE Joint Genome Institute (JGI-PGF)"/>
            <person name="Walter F."/>
            <person name="Albersmeier A."/>
            <person name="Kalinowski J."/>
            <person name="Ruckert C."/>
        </authorList>
    </citation>
    <scope>NUCLEOTIDE SEQUENCE</scope>
    <source>
        <strain evidence="5">CCM 7086</strain>
    </source>
</reference>
<evidence type="ECO:0000256" key="1">
    <source>
        <dbReference type="ARBA" id="ARBA00005836"/>
    </source>
</evidence>
<feature type="domain" description="Metalloprotease TldD/E central" evidence="4">
    <location>
        <begin position="131"/>
        <end position="237"/>
    </location>
</feature>
<dbReference type="InterPro" id="IPR035068">
    <property type="entry name" value="TldD/PmbA_N"/>
</dbReference>
<comment type="similarity">
    <text evidence="1">Belongs to the peptidase U62 family.</text>
</comment>
<evidence type="ECO:0000259" key="2">
    <source>
        <dbReference type="Pfam" id="PF01523"/>
    </source>
</evidence>
<accession>A0A8J2UKP9</accession>
<dbReference type="InterPro" id="IPR002510">
    <property type="entry name" value="Metalloprtase-TldD/E_N"/>
</dbReference>
<dbReference type="PANTHER" id="PTHR43421">
    <property type="entry name" value="METALLOPROTEASE PMBA"/>
    <property type="match status" value="1"/>
</dbReference>
<dbReference type="GO" id="GO:0005829">
    <property type="term" value="C:cytosol"/>
    <property type="evidence" value="ECO:0007669"/>
    <property type="project" value="TreeGrafter"/>
</dbReference>
<dbReference type="Pfam" id="PF01523">
    <property type="entry name" value="PmbA_TldD_1st"/>
    <property type="match status" value="1"/>
</dbReference>
<dbReference type="GO" id="GO:0006508">
    <property type="term" value="P:proteolysis"/>
    <property type="evidence" value="ECO:0007669"/>
    <property type="project" value="InterPro"/>
</dbReference>
<dbReference type="InterPro" id="IPR036059">
    <property type="entry name" value="TldD/PmbA_sf"/>
</dbReference>
<dbReference type="InterPro" id="IPR047657">
    <property type="entry name" value="PmbA"/>
</dbReference>
<dbReference type="Pfam" id="PF19289">
    <property type="entry name" value="PmbA_TldD_3rd"/>
    <property type="match status" value="1"/>
</dbReference>
<dbReference type="InterPro" id="IPR045569">
    <property type="entry name" value="Metalloprtase-TldD/E_C"/>
</dbReference>
<keyword evidence="6" id="KW-1185">Reference proteome</keyword>
<dbReference type="NCBIfam" id="NF008268">
    <property type="entry name" value="PRK11040.1"/>
    <property type="match status" value="1"/>
</dbReference>
<proteinExistence type="inferred from homology"/>
<name>A0A8J2UKP9_9BURK</name>
<sequence>MSDAADSIFTHTQDQLKQYAQDVLRYAKEKGASDAAVEISEGSGLSVSVRKGSVETIEQNKDKGMGVTVYLGEGRRIRRGNASTSDFSQQALKDTVEAAYNIARFTAEDDCAGLPDEDTLERHPRDLQLCYPWLISAEEAVELARRGEAAAFAVDKRITNSEGAGVYAQQSHFVAANSRGFIGGYPYSRHTISVAPIAGKGGNMQRDDWYSSMRDPKKLARPEAIGEYAAHRALARLNARKLDTRKCPVLFEAPLAAGLLGAFVQAVSGGALYRKSTFLLDSLGKQAFAPHIQIVEDPHVIGGVGSSPFDDEGVKTSRRDVVRDGVVQGYFLSTYSARKLGMKTTGNAGGSHNLSLTSSLTRASDDFEAMLRKLDTGLLVTELMGQGVNYVTGDYSRGASGFWVEKGVIQYPVEEITIAGNMKEMFHQIVGIGADTLIRGTKQTGSILIENMTVAGS</sequence>
<reference evidence="5" key="2">
    <citation type="submission" date="2020-09" db="EMBL/GenBank/DDBJ databases">
        <authorList>
            <person name="Sun Q."/>
            <person name="Sedlacek I."/>
        </authorList>
    </citation>
    <scope>NUCLEOTIDE SEQUENCE</scope>
    <source>
        <strain evidence="5">CCM 7086</strain>
    </source>
</reference>
<feature type="domain" description="Metalloprotease TldD/E C-terminal" evidence="3">
    <location>
        <begin position="244"/>
        <end position="456"/>
    </location>
</feature>
<dbReference type="AlphaFoldDB" id="A0A8J2UKP9"/>
<dbReference type="Pfam" id="PF19290">
    <property type="entry name" value="PmbA_TldD_2nd"/>
    <property type="match status" value="1"/>
</dbReference>
<evidence type="ECO:0000313" key="6">
    <source>
        <dbReference type="Proteomes" id="UP000620266"/>
    </source>
</evidence>
<dbReference type="EMBL" id="BMCG01000001">
    <property type="protein sequence ID" value="GGB94824.1"/>
    <property type="molecule type" value="Genomic_DNA"/>
</dbReference>
<dbReference type="GO" id="GO:0008237">
    <property type="term" value="F:metallopeptidase activity"/>
    <property type="evidence" value="ECO:0007669"/>
    <property type="project" value="InterPro"/>
</dbReference>
<feature type="domain" description="Metalloprotease TldD/E N-terminal" evidence="2">
    <location>
        <begin position="36"/>
        <end position="103"/>
    </location>
</feature>
<evidence type="ECO:0000313" key="5">
    <source>
        <dbReference type="EMBL" id="GGB94824.1"/>
    </source>
</evidence>
<protein>
    <submittedName>
        <fullName evidence="5">Peptidase C69</fullName>
    </submittedName>
</protein>
<dbReference type="RefSeq" id="WP_188394139.1">
    <property type="nucleotide sequence ID" value="NZ_BMCG01000001.1"/>
</dbReference>